<feature type="compositionally biased region" description="Low complexity" evidence="1">
    <location>
        <begin position="128"/>
        <end position="137"/>
    </location>
</feature>
<feature type="region of interest" description="Disordered" evidence="1">
    <location>
        <begin position="122"/>
        <end position="143"/>
    </location>
</feature>
<comment type="caution">
    <text evidence="3">The sequence shown here is derived from an EMBL/GenBank/DDBJ whole genome shotgun (WGS) entry which is preliminary data.</text>
</comment>
<keyword evidence="4" id="KW-1185">Reference proteome</keyword>
<reference evidence="3 4" key="1">
    <citation type="journal article" date="2019" name="Sci. Data">
        <title>Hybrid genome assembly and annotation of Danionella translucida.</title>
        <authorList>
            <person name="Kadobianskyi M."/>
            <person name="Schulze L."/>
            <person name="Schuelke M."/>
            <person name="Judkewitz B."/>
        </authorList>
    </citation>
    <scope>NUCLEOTIDE SEQUENCE [LARGE SCALE GENOMIC DNA]</scope>
    <source>
        <strain evidence="3 4">Bolton</strain>
    </source>
</reference>
<organism evidence="3 4">
    <name type="scientific">Danionella cerebrum</name>
    <dbReference type="NCBI Taxonomy" id="2873325"/>
    <lineage>
        <taxon>Eukaryota</taxon>
        <taxon>Metazoa</taxon>
        <taxon>Chordata</taxon>
        <taxon>Craniata</taxon>
        <taxon>Vertebrata</taxon>
        <taxon>Euteleostomi</taxon>
        <taxon>Actinopterygii</taxon>
        <taxon>Neopterygii</taxon>
        <taxon>Teleostei</taxon>
        <taxon>Ostariophysi</taxon>
        <taxon>Cypriniformes</taxon>
        <taxon>Danionidae</taxon>
        <taxon>Danioninae</taxon>
        <taxon>Danionella</taxon>
    </lineage>
</organism>
<dbReference type="OrthoDB" id="78824at2759"/>
<accession>A0A553R0Y0</accession>
<name>A0A553R0Y0_9TELE</name>
<protein>
    <recommendedName>
        <fullName evidence="2">Disks large homologue 1 N-terminal PEST domain-containing protein</fullName>
    </recommendedName>
</protein>
<dbReference type="STRING" id="623744.A0A553R0Y0"/>
<feature type="non-terminal residue" evidence="3">
    <location>
        <position position="1"/>
    </location>
</feature>
<feature type="region of interest" description="Disordered" evidence="1">
    <location>
        <begin position="1"/>
        <end position="88"/>
    </location>
</feature>
<feature type="domain" description="Disks large homologue 1 N-terminal PEST" evidence="2">
    <location>
        <begin position="118"/>
        <end position="203"/>
    </location>
</feature>
<evidence type="ECO:0000313" key="3">
    <source>
        <dbReference type="EMBL" id="TRY95833.1"/>
    </source>
</evidence>
<evidence type="ECO:0000313" key="4">
    <source>
        <dbReference type="Proteomes" id="UP000316079"/>
    </source>
</evidence>
<feature type="compositionally biased region" description="Gly residues" evidence="1">
    <location>
        <begin position="43"/>
        <end position="55"/>
    </location>
</feature>
<dbReference type="Proteomes" id="UP000316079">
    <property type="component" value="Unassembled WGS sequence"/>
</dbReference>
<sequence>VKSRQRGKSGSWGGVEEVTKRLRKSGPVLEEKVDRAGSSSSSGGAGGAGGGAGGGRRGRSKYRTRRRVSGSSLAERLSSQSGGKMSPSIKKLDCFSPMLCHCKVACTNSTISLMFGCKKYRQQDEDSGSPPDQSSPQLTDEAPGPELVQVAQKNISEIENVYGFVAHSHISPMKVSPGDALRTPSVVSSLAMLSASCVRTRKE</sequence>
<gene>
    <name evidence="3" type="ORF">DNTS_024676</name>
</gene>
<proteinExistence type="predicted"/>
<dbReference type="EMBL" id="SRMA01025339">
    <property type="protein sequence ID" value="TRY95833.1"/>
    <property type="molecule type" value="Genomic_DNA"/>
</dbReference>
<dbReference type="InterPro" id="IPR019590">
    <property type="entry name" value="DLG1_PEST_dom"/>
</dbReference>
<dbReference type="AlphaFoldDB" id="A0A553R0Y0"/>
<evidence type="ECO:0000259" key="2">
    <source>
        <dbReference type="SMART" id="SM01277"/>
    </source>
</evidence>
<dbReference type="Pfam" id="PF10608">
    <property type="entry name" value="MAGUK_N_PEST"/>
    <property type="match status" value="1"/>
</dbReference>
<feature type="compositionally biased region" description="Polar residues" evidence="1">
    <location>
        <begin position="69"/>
        <end position="83"/>
    </location>
</feature>
<evidence type="ECO:0000256" key="1">
    <source>
        <dbReference type="SAM" id="MobiDB-lite"/>
    </source>
</evidence>
<dbReference type="SMART" id="SM01277">
    <property type="entry name" value="MAGUK_N_PEST"/>
    <property type="match status" value="1"/>
</dbReference>
<feature type="compositionally biased region" description="Basic residues" evidence="1">
    <location>
        <begin position="56"/>
        <end position="68"/>
    </location>
</feature>